<dbReference type="RefSeq" id="WP_209639609.1">
    <property type="nucleotide sequence ID" value="NZ_JAGINW010000001.1"/>
</dbReference>
<accession>A0ABS4THL2</accession>
<dbReference type="Proteomes" id="UP001519332">
    <property type="component" value="Unassembled WGS sequence"/>
</dbReference>
<comment type="caution">
    <text evidence="1">The sequence shown here is derived from an EMBL/GenBank/DDBJ whole genome shotgun (WGS) entry which is preliminary data.</text>
</comment>
<keyword evidence="2" id="KW-1185">Reference proteome</keyword>
<dbReference type="EMBL" id="JAGINW010000001">
    <property type="protein sequence ID" value="MBP2323348.1"/>
    <property type="molecule type" value="Genomic_DNA"/>
</dbReference>
<evidence type="ECO:0000313" key="1">
    <source>
        <dbReference type="EMBL" id="MBP2323348.1"/>
    </source>
</evidence>
<proteinExistence type="predicted"/>
<name>A0ABS4THL2_9PSEU</name>
<gene>
    <name evidence="1" type="ORF">JOF56_003733</name>
</gene>
<reference evidence="1 2" key="1">
    <citation type="submission" date="2021-03" db="EMBL/GenBank/DDBJ databases">
        <title>Sequencing the genomes of 1000 actinobacteria strains.</title>
        <authorList>
            <person name="Klenk H.-P."/>
        </authorList>
    </citation>
    <scope>NUCLEOTIDE SEQUENCE [LARGE SCALE GENOMIC DNA]</scope>
    <source>
        <strain evidence="1 2">DSM 46670</strain>
    </source>
</reference>
<organism evidence="1 2">
    <name type="scientific">Kibdelosporangium banguiense</name>
    <dbReference type="NCBI Taxonomy" id="1365924"/>
    <lineage>
        <taxon>Bacteria</taxon>
        <taxon>Bacillati</taxon>
        <taxon>Actinomycetota</taxon>
        <taxon>Actinomycetes</taxon>
        <taxon>Pseudonocardiales</taxon>
        <taxon>Pseudonocardiaceae</taxon>
        <taxon>Kibdelosporangium</taxon>
    </lineage>
</organism>
<evidence type="ECO:0000313" key="2">
    <source>
        <dbReference type="Proteomes" id="UP001519332"/>
    </source>
</evidence>
<sequence>MWDSVPWFIGGGAHHSPEVARLLAYAATSGAEGVVTPGDLKVVPLDVPGSSVRALSGACFMLNKAAGGAQQTYVGRNPSEDVVAISATGSGSGRSDLVVARVEDPNMPGEPWNDPADPTTGPYIFTRVIPNVSPTTTTMPAGQSGIPLARIDIPANTATITSSMIKDLRKLARPRSWNDYDVQAGINAAGGGAEYIRVTDSDWRTWPLNTMSVTIPTWATHAQISIHLSGIGATGPGDVNTRIQLGNLFGAISYLDHNGNPGTPVGFVEKINHFAYAEFDVRAYQGTTQTLKVNSRRTFPQNTGDIWFGEGEQIAFDVRFRELVV</sequence>
<evidence type="ECO:0008006" key="3">
    <source>
        <dbReference type="Google" id="ProtNLM"/>
    </source>
</evidence>
<protein>
    <recommendedName>
        <fullName evidence="3">Minor tail protein</fullName>
    </recommendedName>
</protein>